<keyword evidence="4 14" id="KW-0554">One-carbon metabolism</keyword>
<evidence type="ECO:0000256" key="5">
    <source>
        <dbReference type="ARBA" id="ARBA00022603"/>
    </source>
</evidence>
<keyword evidence="6 14" id="KW-0808">Transferase</keyword>
<comment type="function">
    <text evidence="11">Bifunctional enzyme. Involved in de novo dTMP biosynthesis. Key enzyme in folate metabolism. Can play two different roles depending on the source of dihydrofolate: de novo synthesis of tetrahydrofolate or recycling of the dihydrofolate released as one of the end products of the TS catalyzed reaction. Catalyzes an essential reaction for de novo glycine and purine synthesis, DNA precursor synthesis, and for the conversion of dUMP to dTMP.</text>
</comment>
<dbReference type="GO" id="GO:0005739">
    <property type="term" value="C:mitochondrion"/>
    <property type="evidence" value="ECO:0007669"/>
    <property type="project" value="TreeGrafter"/>
</dbReference>
<evidence type="ECO:0000256" key="1">
    <source>
        <dbReference type="ARBA" id="ARBA00004903"/>
    </source>
</evidence>
<dbReference type="HAMAP" id="MF_00008">
    <property type="entry name" value="Thymidy_synth_bact"/>
    <property type="match status" value="1"/>
</dbReference>
<dbReference type="SUPFAM" id="SSF55831">
    <property type="entry name" value="Thymidylate synthase/dCMP hydroxymethylase"/>
    <property type="match status" value="1"/>
</dbReference>
<keyword evidence="10" id="KW-0511">Multifunctional enzyme</keyword>
<protein>
    <recommendedName>
        <fullName evidence="14">Bifunctional dihydrofolate reductase-thymidylate synthase</fullName>
    </recommendedName>
</protein>
<dbReference type="EMBL" id="CAUYUE010000008">
    <property type="protein sequence ID" value="CAK0783346.1"/>
    <property type="molecule type" value="Genomic_DNA"/>
</dbReference>
<evidence type="ECO:0000256" key="4">
    <source>
        <dbReference type="ARBA" id="ARBA00022563"/>
    </source>
</evidence>
<evidence type="ECO:0000256" key="11">
    <source>
        <dbReference type="ARBA" id="ARBA00024992"/>
    </source>
</evidence>
<dbReference type="NCBIfam" id="NF002497">
    <property type="entry name" value="PRK01827.1-3"/>
    <property type="match status" value="1"/>
</dbReference>
<evidence type="ECO:0000256" key="7">
    <source>
        <dbReference type="ARBA" id="ARBA00022727"/>
    </source>
</evidence>
<keyword evidence="19" id="KW-1185">Reference proteome</keyword>
<dbReference type="InterPro" id="IPR017925">
    <property type="entry name" value="DHFR_CS"/>
</dbReference>
<dbReference type="GO" id="GO:0006730">
    <property type="term" value="P:one-carbon metabolic process"/>
    <property type="evidence" value="ECO:0007669"/>
    <property type="project" value="UniProtKB-KW"/>
</dbReference>
<dbReference type="PRINTS" id="PR00108">
    <property type="entry name" value="THYMDSNTHASE"/>
</dbReference>
<evidence type="ECO:0000313" key="18">
    <source>
        <dbReference type="EMBL" id="CAK0783346.1"/>
    </source>
</evidence>
<dbReference type="Gene3D" id="3.30.572.10">
    <property type="entry name" value="Thymidylate synthase/dCMP hydroxymethylase domain"/>
    <property type="match status" value="1"/>
</dbReference>
<evidence type="ECO:0000259" key="17">
    <source>
        <dbReference type="PROSITE" id="PS51330"/>
    </source>
</evidence>
<dbReference type="InterPro" id="IPR001796">
    <property type="entry name" value="DHFR_dom"/>
</dbReference>
<proteinExistence type="inferred from homology"/>
<evidence type="ECO:0000256" key="2">
    <source>
        <dbReference type="ARBA" id="ARBA00006900"/>
    </source>
</evidence>
<dbReference type="InterPro" id="IPR020940">
    <property type="entry name" value="Thymidylate_synthase_AS"/>
</dbReference>
<evidence type="ECO:0000256" key="12">
    <source>
        <dbReference type="ARBA" id="ARBA00047344"/>
    </source>
</evidence>
<keyword evidence="5 14" id="KW-0489">Methyltransferase</keyword>
<comment type="catalytic activity">
    <reaction evidence="13">
        <text>(6S)-5,6,7,8-tetrahydrofolate + NADP(+) = 7,8-dihydrofolate + NADPH + H(+)</text>
        <dbReference type="Rhea" id="RHEA:15009"/>
        <dbReference type="ChEBI" id="CHEBI:15378"/>
        <dbReference type="ChEBI" id="CHEBI:57451"/>
        <dbReference type="ChEBI" id="CHEBI:57453"/>
        <dbReference type="ChEBI" id="CHEBI:57783"/>
        <dbReference type="ChEBI" id="CHEBI:58349"/>
        <dbReference type="EC" id="1.5.1.3"/>
    </reaction>
</comment>
<evidence type="ECO:0000256" key="14">
    <source>
        <dbReference type="PIRNR" id="PIRNR000389"/>
    </source>
</evidence>
<evidence type="ECO:0000256" key="3">
    <source>
        <dbReference type="ARBA" id="ARBA00010176"/>
    </source>
</evidence>
<evidence type="ECO:0000256" key="6">
    <source>
        <dbReference type="ARBA" id="ARBA00022679"/>
    </source>
</evidence>
<name>A0AAV1I7M2_9CHLO</name>
<dbReference type="InterPro" id="IPR024072">
    <property type="entry name" value="DHFR-like_dom_sf"/>
</dbReference>
<dbReference type="PANTHER" id="PTHR11548">
    <property type="entry name" value="THYMIDYLATE SYNTHASE 1"/>
    <property type="match status" value="1"/>
</dbReference>
<keyword evidence="9 14" id="KW-0560">Oxidoreductase</keyword>
<evidence type="ECO:0000256" key="8">
    <source>
        <dbReference type="ARBA" id="ARBA00022857"/>
    </source>
</evidence>
<dbReference type="GO" id="GO:0005829">
    <property type="term" value="C:cytosol"/>
    <property type="evidence" value="ECO:0007669"/>
    <property type="project" value="TreeGrafter"/>
</dbReference>
<gene>
    <name evidence="18" type="ORF">CVIRNUC_006545</name>
</gene>
<sequence>MVAAAEQLTYQLVVAATRKLGIGKSGTMPWKLPGDLAYFKELTSKTAESGKQNAVIMGRKTWESIPAKFRPLPNRVNVVLTRNAAGHENSSALSNSVVKAPEQTYKGAHVAESITSAMDYLKKLEADGRIEHVFIIGGGQVYADALQSPQCSAVHLTAIDADIECDTFFPELKPGDWRMWSQSAPKRDNGMRYSFQCYVPASASSTSNRGPDLPAGLAAQHEEYQYLNMVDNIIRNGVYKGDRTGTGTLSQFGCSMRYNLRHTFPLLTTKRTFWRGVAEELLWFISGSTDASVLKQKGVGIWDGNGSREYLDSIGLHHREVGDLGPVYGFQWRHFGAEYSDMHADYTSKGVDQLAQLIDTIKRNPNDRRLVLTAWNPAALPDMALPPCHLMCQFHVAEGELSCQMYQRSCDLGLGVPFNIASYALLTRLVAQVCDLRPGELVHVLGDAHVYANHVDPLKEQLTNHPRPFPVLHLNPQKKNIDSFVFEDFTLEGYTPHKQIAMKMAV</sequence>
<dbReference type="Gene3D" id="3.40.430.10">
    <property type="entry name" value="Dihydrofolate Reductase, subunit A"/>
    <property type="match status" value="1"/>
</dbReference>
<dbReference type="PROSITE" id="PS51330">
    <property type="entry name" value="DHFR_2"/>
    <property type="match status" value="1"/>
</dbReference>
<dbReference type="Pfam" id="PF00303">
    <property type="entry name" value="Thymidylat_synt"/>
    <property type="match status" value="1"/>
</dbReference>
<keyword evidence="8" id="KW-0521">NADP</keyword>
<dbReference type="InterPro" id="IPR045097">
    <property type="entry name" value="Thymidate_synth/dCMP_Mease"/>
</dbReference>
<evidence type="ECO:0000256" key="10">
    <source>
        <dbReference type="ARBA" id="ARBA00023268"/>
    </source>
</evidence>
<organism evidence="18 19">
    <name type="scientific">Coccomyxa viridis</name>
    <dbReference type="NCBI Taxonomy" id="1274662"/>
    <lineage>
        <taxon>Eukaryota</taxon>
        <taxon>Viridiplantae</taxon>
        <taxon>Chlorophyta</taxon>
        <taxon>core chlorophytes</taxon>
        <taxon>Trebouxiophyceae</taxon>
        <taxon>Trebouxiophyceae incertae sedis</taxon>
        <taxon>Coccomyxaceae</taxon>
        <taxon>Coccomyxa</taxon>
    </lineage>
</organism>
<dbReference type="GO" id="GO:0046654">
    <property type="term" value="P:tetrahydrofolate biosynthetic process"/>
    <property type="evidence" value="ECO:0007669"/>
    <property type="project" value="InterPro"/>
</dbReference>
<dbReference type="AlphaFoldDB" id="A0AAV1I7M2"/>
<dbReference type="InterPro" id="IPR012262">
    <property type="entry name" value="DHFR-TS"/>
</dbReference>
<dbReference type="GO" id="GO:0032259">
    <property type="term" value="P:methylation"/>
    <property type="evidence" value="ECO:0007669"/>
    <property type="project" value="UniProtKB-KW"/>
</dbReference>
<dbReference type="InterPro" id="IPR023451">
    <property type="entry name" value="Thymidate_synth/dCMP_Mease_dom"/>
</dbReference>
<evidence type="ECO:0000256" key="15">
    <source>
        <dbReference type="PIRSR" id="PIRSR000389-1"/>
    </source>
</evidence>
<dbReference type="PANTHER" id="PTHR11548:SF2">
    <property type="entry name" value="THYMIDYLATE SYNTHASE"/>
    <property type="match status" value="1"/>
</dbReference>
<evidence type="ECO:0000256" key="9">
    <source>
        <dbReference type="ARBA" id="ARBA00023002"/>
    </source>
</evidence>
<dbReference type="InterPro" id="IPR036926">
    <property type="entry name" value="Thymidate_synth/dCMP_Mease_sf"/>
</dbReference>
<feature type="domain" description="DHFR" evidence="17">
    <location>
        <begin position="9"/>
        <end position="200"/>
    </location>
</feature>
<feature type="active site" evidence="15 16">
    <location>
        <position position="388"/>
    </location>
</feature>
<dbReference type="GO" id="GO:0006231">
    <property type="term" value="P:dTMP biosynthetic process"/>
    <property type="evidence" value="ECO:0007669"/>
    <property type="project" value="InterPro"/>
</dbReference>
<dbReference type="PROSITE" id="PS00075">
    <property type="entry name" value="DHFR_1"/>
    <property type="match status" value="1"/>
</dbReference>
<reference evidence="18 19" key="1">
    <citation type="submission" date="2023-10" db="EMBL/GenBank/DDBJ databases">
        <authorList>
            <person name="Maclean D."/>
            <person name="Macfadyen A."/>
        </authorList>
    </citation>
    <scope>NUCLEOTIDE SEQUENCE [LARGE SCALE GENOMIC DNA]</scope>
</reference>
<dbReference type="GO" id="GO:0004146">
    <property type="term" value="F:dihydrofolate reductase activity"/>
    <property type="evidence" value="ECO:0007669"/>
    <property type="project" value="UniProtKB-EC"/>
</dbReference>
<dbReference type="PIRSF" id="PIRSF000389">
    <property type="entry name" value="DHFR-TS"/>
    <property type="match status" value="1"/>
</dbReference>
<comment type="pathway">
    <text evidence="1 14">Cofactor biosynthesis; tetrahydrofolate biosynthesis; 5,6,7,8-tetrahydrofolate from 7,8-dihydrofolate: step 1/1.</text>
</comment>
<dbReference type="GO" id="GO:0004799">
    <property type="term" value="F:thymidylate synthase activity"/>
    <property type="evidence" value="ECO:0007669"/>
    <property type="project" value="UniProtKB-EC"/>
</dbReference>
<dbReference type="InterPro" id="IPR000398">
    <property type="entry name" value="Thymidylate_synthase"/>
</dbReference>
<evidence type="ECO:0000256" key="13">
    <source>
        <dbReference type="ARBA" id="ARBA00048873"/>
    </source>
</evidence>
<evidence type="ECO:0000313" key="19">
    <source>
        <dbReference type="Proteomes" id="UP001314263"/>
    </source>
</evidence>
<dbReference type="NCBIfam" id="TIGR03284">
    <property type="entry name" value="thym_sym"/>
    <property type="match status" value="1"/>
</dbReference>
<dbReference type="SUPFAM" id="SSF53597">
    <property type="entry name" value="Dihydrofolate reductase-like"/>
    <property type="match status" value="1"/>
</dbReference>
<dbReference type="PROSITE" id="PS00091">
    <property type="entry name" value="THYMIDYLATE_SYNTHASE"/>
    <property type="match status" value="1"/>
</dbReference>
<accession>A0AAV1I7M2</accession>
<dbReference type="FunFam" id="3.30.572.10:FF:000002">
    <property type="entry name" value="Possible thymidylate synthase"/>
    <property type="match status" value="1"/>
</dbReference>
<evidence type="ECO:0000256" key="16">
    <source>
        <dbReference type="PROSITE-ProRule" id="PRU10016"/>
    </source>
</evidence>
<comment type="catalytic activity">
    <reaction evidence="12">
        <text>dUMP + (6R)-5,10-methylene-5,6,7,8-tetrahydrofolate = 7,8-dihydrofolate + dTMP</text>
        <dbReference type="Rhea" id="RHEA:12104"/>
        <dbReference type="ChEBI" id="CHEBI:15636"/>
        <dbReference type="ChEBI" id="CHEBI:57451"/>
        <dbReference type="ChEBI" id="CHEBI:63528"/>
        <dbReference type="ChEBI" id="CHEBI:246422"/>
        <dbReference type="EC" id="2.1.1.45"/>
    </reaction>
</comment>
<dbReference type="CDD" id="cd00209">
    <property type="entry name" value="DHFR"/>
    <property type="match status" value="1"/>
</dbReference>
<dbReference type="CDD" id="cd00351">
    <property type="entry name" value="TS_Pyrimidine_HMase"/>
    <property type="match status" value="1"/>
</dbReference>
<keyword evidence="7 14" id="KW-0545">Nucleotide biosynthesis</keyword>
<dbReference type="Proteomes" id="UP001314263">
    <property type="component" value="Unassembled WGS sequence"/>
</dbReference>
<dbReference type="Pfam" id="PF00186">
    <property type="entry name" value="DHFR_1"/>
    <property type="match status" value="1"/>
</dbReference>
<comment type="similarity">
    <text evidence="2 14">In the C-terminal section; belongs to the thymidylate synthase family.</text>
</comment>
<comment type="similarity">
    <text evidence="3 14">In the N-terminal section; belongs to the dihydrofolate reductase family.</text>
</comment>
<comment type="caution">
    <text evidence="18">The sequence shown here is derived from an EMBL/GenBank/DDBJ whole genome shotgun (WGS) entry which is preliminary data.</text>
</comment>